<reference evidence="1 2" key="1">
    <citation type="journal article" date="2023" name="Nucleic Acids Res.">
        <title>The hologenome of Daphnia magna reveals possible DNA methylation and microbiome-mediated evolution of the host genome.</title>
        <authorList>
            <person name="Chaturvedi A."/>
            <person name="Li X."/>
            <person name="Dhandapani V."/>
            <person name="Marshall H."/>
            <person name="Kissane S."/>
            <person name="Cuenca-Cambronero M."/>
            <person name="Asole G."/>
            <person name="Calvet F."/>
            <person name="Ruiz-Romero M."/>
            <person name="Marangio P."/>
            <person name="Guigo R."/>
            <person name="Rago D."/>
            <person name="Mirbahai L."/>
            <person name="Eastwood N."/>
            <person name="Colbourne J.K."/>
            <person name="Zhou J."/>
            <person name="Mallon E."/>
            <person name="Orsini L."/>
        </authorList>
    </citation>
    <scope>NUCLEOTIDE SEQUENCE [LARGE SCALE GENOMIC DNA]</scope>
    <source>
        <strain evidence="1">LRV0_1</strain>
    </source>
</reference>
<accession>A0ABR0AX70</accession>
<dbReference type="EMBL" id="JAOYFB010000039">
    <property type="protein sequence ID" value="KAK4029693.1"/>
    <property type="molecule type" value="Genomic_DNA"/>
</dbReference>
<protein>
    <submittedName>
        <fullName evidence="1">Uncharacterized protein</fullName>
    </submittedName>
</protein>
<gene>
    <name evidence="1" type="ORF">OUZ56_022660</name>
</gene>
<evidence type="ECO:0000313" key="2">
    <source>
        <dbReference type="Proteomes" id="UP001234178"/>
    </source>
</evidence>
<name>A0ABR0AX70_9CRUS</name>
<comment type="caution">
    <text evidence="1">The sequence shown here is derived from an EMBL/GenBank/DDBJ whole genome shotgun (WGS) entry which is preliminary data.</text>
</comment>
<evidence type="ECO:0000313" key="1">
    <source>
        <dbReference type="EMBL" id="KAK4029693.1"/>
    </source>
</evidence>
<keyword evidence="2" id="KW-1185">Reference proteome</keyword>
<proteinExistence type="predicted"/>
<sequence>MAYSISIGFVNECPGLCPLKNNINVSRKKRVNAPNLTQENRIRNNYTFSETCPNQQIPRKIVIKIYAECRIRRLNEINNRFSIIRRWCFAVGGRNPTHRWFLHVINSSKKERKNLFAFKNFHIILNNPCSSIARSTT</sequence>
<organism evidence="1 2">
    <name type="scientific">Daphnia magna</name>
    <dbReference type="NCBI Taxonomy" id="35525"/>
    <lineage>
        <taxon>Eukaryota</taxon>
        <taxon>Metazoa</taxon>
        <taxon>Ecdysozoa</taxon>
        <taxon>Arthropoda</taxon>
        <taxon>Crustacea</taxon>
        <taxon>Branchiopoda</taxon>
        <taxon>Diplostraca</taxon>
        <taxon>Cladocera</taxon>
        <taxon>Anomopoda</taxon>
        <taxon>Daphniidae</taxon>
        <taxon>Daphnia</taxon>
    </lineage>
</organism>
<dbReference type="Proteomes" id="UP001234178">
    <property type="component" value="Unassembled WGS sequence"/>
</dbReference>